<keyword evidence="4" id="KW-1185">Reference proteome</keyword>
<evidence type="ECO:0000259" key="2">
    <source>
        <dbReference type="Pfam" id="PF05239"/>
    </source>
</evidence>
<sequence length="136" mass="14529">MRGLPLALIVTAALTGFANAQTTPPAAQPTSPAGTSVQIPQDAIMSDQLDDLDVRNAANEKIGEIEDAVISQGRIVGYVISVGGFLGVGDRNIVVDPSAVTLSYNTNDKRWAAVMAATKEQLQAIPEFKYEDRWKD</sequence>
<evidence type="ECO:0000256" key="1">
    <source>
        <dbReference type="SAM" id="SignalP"/>
    </source>
</evidence>
<dbReference type="Gene3D" id="2.30.30.240">
    <property type="entry name" value="PRC-barrel domain"/>
    <property type="match status" value="1"/>
</dbReference>
<dbReference type="Proteomes" id="UP000325684">
    <property type="component" value="Unassembled WGS sequence"/>
</dbReference>
<proteinExistence type="predicted"/>
<dbReference type="SUPFAM" id="SSF50346">
    <property type="entry name" value="PRC-barrel domain"/>
    <property type="match status" value="1"/>
</dbReference>
<dbReference type="InterPro" id="IPR011033">
    <property type="entry name" value="PRC_barrel-like_sf"/>
</dbReference>
<dbReference type="PANTHER" id="PTHR36505:SF1">
    <property type="entry name" value="BLR1072 PROTEIN"/>
    <property type="match status" value="1"/>
</dbReference>
<dbReference type="Pfam" id="PF05239">
    <property type="entry name" value="PRC"/>
    <property type="match status" value="1"/>
</dbReference>
<reference evidence="3 4" key="1">
    <citation type="journal article" date="2019" name="Microorganisms">
        <title>Genome Insights into the Novel Species Microvirga brassicacearum, a Rapeseed Endophyte with Biotechnological Potential.</title>
        <authorList>
            <person name="Jimenez-Gomez A."/>
            <person name="Saati-Santamaria Z."/>
            <person name="Igual J.M."/>
            <person name="Rivas R."/>
            <person name="Mateos P.F."/>
            <person name="Garcia-Fraile P."/>
        </authorList>
    </citation>
    <scope>NUCLEOTIDE SEQUENCE [LARGE SCALE GENOMIC DNA]</scope>
    <source>
        <strain evidence="3 4">CDVBN77</strain>
    </source>
</reference>
<comment type="caution">
    <text evidence="3">The sequence shown here is derived from an EMBL/GenBank/DDBJ whole genome shotgun (WGS) entry which is preliminary data.</text>
</comment>
<name>A0A5N3P906_9HYPH</name>
<dbReference type="InterPro" id="IPR027275">
    <property type="entry name" value="PRC-brl_dom"/>
</dbReference>
<gene>
    <name evidence="3" type="ORF">FEZ63_15690</name>
</gene>
<dbReference type="RefSeq" id="WP_150946125.1">
    <property type="nucleotide sequence ID" value="NZ_VCMV01000024.1"/>
</dbReference>
<feature type="chain" id="PRO_5024354292" evidence="1">
    <location>
        <begin position="21"/>
        <end position="136"/>
    </location>
</feature>
<dbReference type="AlphaFoldDB" id="A0A5N3P906"/>
<accession>A0A5N3P906</accession>
<feature type="signal peptide" evidence="1">
    <location>
        <begin position="1"/>
        <end position="20"/>
    </location>
</feature>
<dbReference type="OrthoDB" id="7876889at2"/>
<dbReference type="PANTHER" id="PTHR36505">
    <property type="entry name" value="BLR1072 PROTEIN"/>
    <property type="match status" value="1"/>
</dbReference>
<dbReference type="EMBL" id="VCMV01000024">
    <property type="protein sequence ID" value="KAB0266197.1"/>
    <property type="molecule type" value="Genomic_DNA"/>
</dbReference>
<keyword evidence="1" id="KW-0732">Signal</keyword>
<feature type="domain" description="PRC-barrel" evidence="2">
    <location>
        <begin position="48"/>
        <end position="110"/>
    </location>
</feature>
<organism evidence="3 4">
    <name type="scientific">Microvirga brassicacearum</name>
    <dbReference type="NCBI Taxonomy" id="2580413"/>
    <lineage>
        <taxon>Bacteria</taxon>
        <taxon>Pseudomonadati</taxon>
        <taxon>Pseudomonadota</taxon>
        <taxon>Alphaproteobacteria</taxon>
        <taxon>Hyphomicrobiales</taxon>
        <taxon>Methylobacteriaceae</taxon>
        <taxon>Microvirga</taxon>
    </lineage>
</organism>
<evidence type="ECO:0000313" key="3">
    <source>
        <dbReference type="EMBL" id="KAB0266197.1"/>
    </source>
</evidence>
<evidence type="ECO:0000313" key="4">
    <source>
        <dbReference type="Proteomes" id="UP000325684"/>
    </source>
</evidence>
<protein>
    <submittedName>
        <fullName evidence="3">PRC-barrel domain containing protein</fullName>
    </submittedName>
</protein>